<comment type="catalytic activity">
    <reaction evidence="7 8">
        <text>a 6-O-methyl-2'-deoxyguanosine in DNA + L-cysteinyl-[protein] = S-methyl-L-cysteinyl-[protein] + a 2'-deoxyguanosine in DNA</text>
        <dbReference type="Rhea" id="RHEA:24000"/>
        <dbReference type="Rhea" id="RHEA-COMP:10131"/>
        <dbReference type="Rhea" id="RHEA-COMP:10132"/>
        <dbReference type="Rhea" id="RHEA-COMP:11367"/>
        <dbReference type="Rhea" id="RHEA-COMP:11368"/>
        <dbReference type="ChEBI" id="CHEBI:29950"/>
        <dbReference type="ChEBI" id="CHEBI:82612"/>
        <dbReference type="ChEBI" id="CHEBI:85445"/>
        <dbReference type="ChEBI" id="CHEBI:85448"/>
        <dbReference type="EC" id="2.1.1.63"/>
    </reaction>
</comment>
<comment type="caution">
    <text evidence="11">The sequence shown here is derived from an EMBL/GenBank/DDBJ whole genome shotgun (WGS) entry which is preliminary data.</text>
</comment>
<dbReference type="Proteomes" id="UP000270291">
    <property type="component" value="Unassembled WGS sequence"/>
</dbReference>
<keyword evidence="3 8" id="KW-0489">Methyltransferase</keyword>
<evidence type="ECO:0000259" key="9">
    <source>
        <dbReference type="Pfam" id="PF01035"/>
    </source>
</evidence>
<evidence type="ECO:0000259" key="10">
    <source>
        <dbReference type="Pfam" id="PF02870"/>
    </source>
</evidence>
<evidence type="ECO:0000256" key="2">
    <source>
        <dbReference type="ARBA" id="ARBA00008711"/>
    </source>
</evidence>
<dbReference type="Pfam" id="PF01035">
    <property type="entry name" value="DNA_binding_1"/>
    <property type="match status" value="1"/>
</dbReference>
<evidence type="ECO:0000256" key="6">
    <source>
        <dbReference type="ARBA" id="ARBA00023204"/>
    </source>
</evidence>
<keyword evidence="4 8" id="KW-0808">Transferase</keyword>
<comment type="catalytic activity">
    <reaction evidence="1 8">
        <text>a 4-O-methyl-thymidine in DNA + L-cysteinyl-[protein] = a thymidine in DNA + S-methyl-L-cysteinyl-[protein]</text>
        <dbReference type="Rhea" id="RHEA:53428"/>
        <dbReference type="Rhea" id="RHEA-COMP:10131"/>
        <dbReference type="Rhea" id="RHEA-COMP:10132"/>
        <dbReference type="Rhea" id="RHEA-COMP:13555"/>
        <dbReference type="Rhea" id="RHEA-COMP:13556"/>
        <dbReference type="ChEBI" id="CHEBI:29950"/>
        <dbReference type="ChEBI" id="CHEBI:82612"/>
        <dbReference type="ChEBI" id="CHEBI:137386"/>
        <dbReference type="ChEBI" id="CHEBI:137387"/>
        <dbReference type="EC" id="2.1.1.63"/>
    </reaction>
</comment>
<dbReference type="PANTHER" id="PTHR10815">
    <property type="entry name" value="METHYLATED-DNA--PROTEIN-CYSTEINE METHYLTRANSFERASE"/>
    <property type="match status" value="1"/>
</dbReference>
<keyword evidence="8" id="KW-0963">Cytoplasm</keyword>
<dbReference type="FunFam" id="1.10.10.10:FF:000214">
    <property type="entry name" value="Methylated-DNA--protein-cysteine methyltransferase"/>
    <property type="match status" value="1"/>
</dbReference>
<dbReference type="Gene3D" id="1.10.10.10">
    <property type="entry name" value="Winged helix-like DNA-binding domain superfamily/Winged helix DNA-binding domain"/>
    <property type="match status" value="1"/>
</dbReference>
<dbReference type="NCBIfam" id="TIGR00589">
    <property type="entry name" value="ogt"/>
    <property type="match status" value="1"/>
</dbReference>
<dbReference type="OrthoDB" id="9802228at2"/>
<dbReference type="RefSeq" id="WP_125435962.1">
    <property type="nucleotide sequence ID" value="NZ_RWIU01000001.1"/>
</dbReference>
<dbReference type="InterPro" id="IPR036388">
    <property type="entry name" value="WH-like_DNA-bd_sf"/>
</dbReference>
<comment type="miscellaneous">
    <text evidence="8">This enzyme catalyzes only one turnover and therefore is not strictly catalytic. According to one definition, an enzyme is a biocatalyst that acts repeatedly and over many reaction cycles.</text>
</comment>
<evidence type="ECO:0000313" key="11">
    <source>
        <dbReference type="EMBL" id="RSK46459.1"/>
    </source>
</evidence>
<protein>
    <recommendedName>
        <fullName evidence="8">Methylated-DNA--protein-cysteine methyltransferase</fullName>
        <ecNumber evidence="8">2.1.1.63</ecNumber>
    </recommendedName>
    <alternativeName>
        <fullName evidence="8">6-O-methylguanine-DNA methyltransferase</fullName>
        <shortName evidence="8">MGMT</shortName>
    </alternativeName>
    <alternativeName>
        <fullName evidence="8">O-6-methylguanine-DNA-alkyltransferase</fullName>
    </alternativeName>
</protein>
<comment type="similarity">
    <text evidence="2 8">Belongs to the MGMT family.</text>
</comment>
<organism evidence="11 12">
    <name type="scientific">Hymenobacter perfusus</name>
    <dbReference type="NCBI Taxonomy" id="1236770"/>
    <lineage>
        <taxon>Bacteria</taxon>
        <taxon>Pseudomonadati</taxon>
        <taxon>Bacteroidota</taxon>
        <taxon>Cytophagia</taxon>
        <taxon>Cytophagales</taxon>
        <taxon>Hymenobacteraceae</taxon>
        <taxon>Hymenobacter</taxon>
    </lineage>
</organism>
<feature type="domain" description="Methylated-DNA-[protein]-cysteine S-methyltransferase DNA binding" evidence="9">
    <location>
        <begin position="79"/>
        <end position="157"/>
    </location>
</feature>
<evidence type="ECO:0000256" key="4">
    <source>
        <dbReference type="ARBA" id="ARBA00022679"/>
    </source>
</evidence>
<keyword evidence="12" id="KW-1185">Reference proteome</keyword>
<gene>
    <name evidence="11" type="ORF">EI293_04655</name>
</gene>
<comment type="function">
    <text evidence="8">Involved in the cellular defense against the biological effects of O6-methylguanine (O6-MeG) and O4-methylthymine (O4-MeT) in DNA. Repairs the methylated nucleobase in DNA by stoichiometrically transferring the methyl group to a cysteine residue in the enzyme. This is a suicide reaction: the enzyme is irreversibly inactivated.</text>
</comment>
<accession>A0A3R9V4E0</accession>
<reference evidence="11 12" key="1">
    <citation type="submission" date="2018-12" db="EMBL/GenBank/DDBJ databases">
        <authorList>
            <person name="Feng G."/>
            <person name="Zhu H."/>
        </authorList>
    </citation>
    <scope>NUCLEOTIDE SEQUENCE [LARGE SCALE GENOMIC DNA]</scope>
    <source>
        <strain evidence="11 12">LMG 26000</strain>
    </source>
</reference>
<dbReference type="CDD" id="cd06445">
    <property type="entry name" value="ATase"/>
    <property type="match status" value="1"/>
</dbReference>
<dbReference type="AlphaFoldDB" id="A0A3R9V4E0"/>
<dbReference type="InterPro" id="IPR036217">
    <property type="entry name" value="MethylDNA_cys_MeTrfase_DNAb"/>
</dbReference>
<sequence>MTEASAFLASPLGLLALRGTDDGLRAVQFMSTPVPVVTATPAHQVPGCLQEAYRQLQAYFERELREFSVTTDVVTGTGFQQLVWATLPAVAYGRTASYLDIARQLDNPGAVRAVGAANGQNPLAIIWPCHRIIGANGQLTGYAGGLSRKRWLLDFERPSLQTSLF</sequence>
<feature type="domain" description="Methylguanine DNA methyltransferase ribonuclease-like" evidence="10">
    <location>
        <begin position="7"/>
        <end position="72"/>
    </location>
</feature>
<keyword evidence="5 8" id="KW-0227">DNA damage</keyword>
<dbReference type="InterPro" id="IPR023546">
    <property type="entry name" value="MGMT"/>
</dbReference>
<name>A0A3R9V4E0_9BACT</name>
<comment type="subcellular location">
    <subcellularLocation>
        <location evidence="8">Cytoplasm</location>
    </subcellularLocation>
</comment>
<dbReference type="GO" id="GO:0003908">
    <property type="term" value="F:methylated-DNA-[protein]-cysteine S-methyltransferase activity"/>
    <property type="evidence" value="ECO:0007669"/>
    <property type="project" value="UniProtKB-UniRule"/>
</dbReference>
<dbReference type="InterPro" id="IPR036631">
    <property type="entry name" value="MGMT_N_sf"/>
</dbReference>
<dbReference type="InterPro" id="IPR008332">
    <property type="entry name" value="MethylG_MeTrfase_N"/>
</dbReference>
<dbReference type="PANTHER" id="PTHR10815:SF5">
    <property type="entry name" value="METHYLATED-DNA--PROTEIN-CYSTEINE METHYLTRANSFERASE"/>
    <property type="match status" value="1"/>
</dbReference>
<dbReference type="GO" id="GO:0032259">
    <property type="term" value="P:methylation"/>
    <property type="evidence" value="ECO:0007669"/>
    <property type="project" value="UniProtKB-KW"/>
</dbReference>
<dbReference type="EMBL" id="RWIU01000001">
    <property type="protein sequence ID" value="RSK46459.1"/>
    <property type="molecule type" value="Genomic_DNA"/>
</dbReference>
<dbReference type="Pfam" id="PF02870">
    <property type="entry name" value="Methyltransf_1N"/>
    <property type="match status" value="1"/>
</dbReference>
<dbReference type="EC" id="2.1.1.63" evidence="8"/>
<evidence type="ECO:0000313" key="12">
    <source>
        <dbReference type="Proteomes" id="UP000270291"/>
    </source>
</evidence>
<dbReference type="HAMAP" id="MF_00772">
    <property type="entry name" value="OGT"/>
    <property type="match status" value="1"/>
</dbReference>
<evidence type="ECO:0000256" key="7">
    <source>
        <dbReference type="ARBA" id="ARBA00049348"/>
    </source>
</evidence>
<evidence type="ECO:0000256" key="8">
    <source>
        <dbReference type="HAMAP-Rule" id="MF_00772"/>
    </source>
</evidence>
<proteinExistence type="inferred from homology"/>
<evidence type="ECO:0000256" key="3">
    <source>
        <dbReference type="ARBA" id="ARBA00022603"/>
    </source>
</evidence>
<dbReference type="GO" id="GO:0006307">
    <property type="term" value="P:DNA alkylation repair"/>
    <property type="evidence" value="ECO:0007669"/>
    <property type="project" value="UniProtKB-UniRule"/>
</dbReference>
<evidence type="ECO:0000256" key="5">
    <source>
        <dbReference type="ARBA" id="ARBA00022763"/>
    </source>
</evidence>
<dbReference type="GO" id="GO:0005737">
    <property type="term" value="C:cytoplasm"/>
    <property type="evidence" value="ECO:0007669"/>
    <property type="project" value="UniProtKB-SubCell"/>
</dbReference>
<dbReference type="SUPFAM" id="SSF46767">
    <property type="entry name" value="Methylated DNA-protein cysteine methyltransferase, C-terminal domain"/>
    <property type="match status" value="1"/>
</dbReference>
<dbReference type="Gene3D" id="3.30.160.70">
    <property type="entry name" value="Methylated DNA-protein cysteine methyltransferase domain"/>
    <property type="match status" value="1"/>
</dbReference>
<feature type="active site" description="Nucleophile; methyl group acceptor" evidence="8">
    <location>
        <position position="129"/>
    </location>
</feature>
<dbReference type="InterPro" id="IPR014048">
    <property type="entry name" value="MethylDNA_cys_MeTrfase_DNA-bd"/>
</dbReference>
<evidence type="ECO:0000256" key="1">
    <source>
        <dbReference type="ARBA" id="ARBA00001286"/>
    </source>
</evidence>
<dbReference type="SUPFAM" id="SSF53155">
    <property type="entry name" value="Methylated DNA-protein cysteine methyltransferase domain"/>
    <property type="match status" value="1"/>
</dbReference>
<keyword evidence="6 8" id="KW-0234">DNA repair</keyword>